<name>A0A1R3FYL4_COCAP</name>
<evidence type="ECO:0000313" key="2">
    <source>
        <dbReference type="Proteomes" id="UP000188268"/>
    </source>
</evidence>
<dbReference type="EMBL" id="AWWV01016007">
    <property type="protein sequence ID" value="OMO50928.1"/>
    <property type="molecule type" value="Genomic_DNA"/>
</dbReference>
<evidence type="ECO:0000313" key="1">
    <source>
        <dbReference type="EMBL" id="OMO50928.1"/>
    </source>
</evidence>
<dbReference type="AlphaFoldDB" id="A0A1R3FYL4"/>
<accession>A0A1R3FYL4</accession>
<dbReference type="Gramene" id="OMO50928">
    <property type="protein sequence ID" value="OMO50928"/>
    <property type="gene ID" value="CCACVL1_30109"/>
</dbReference>
<reference evidence="1 2" key="1">
    <citation type="submission" date="2013-09" db="EMBL/GenBank/DDBJ databases">
        <title>Corchorus capsularis genome sequencing.</title>
        <authorList>
            <person name="Alam M."/>
            <person name="Haque M.S."/>
            <person name="Islam M.S."/>
            <person name="Emdad E.M."/>
            <person name="Islam M.M."/>
            <person name="Ahmed B."/>
            <person name="Halim A."/>
            <person name="Hossen Q.M.M."/>
            <person name="Hossain M.Z."/>
            <person name="Ahmed R."/>
            <person name="Khan M.M."/>
            <person name="Islam R."/>
            <person name="Rashid M.M."/>
            <person name="Khan S.A."/>
            <person name="Rahman M.S."/>
            <person name="Alam M."/>
        </authorList>
    </citation>
    <scope>NUCLEOTIDE SEQUENCE [LARGE SCALE GENOMIC DNA]</scope>
    <source>
        <strain evidence="2">cv. CVL-1</strain>
        <tissue evidence="1">Whole seedling</tissue>
    </source>
</reference>
<organism evidence="1 2">
    <name type="scientific">Corchorus capsularis</name>
    <name type="common">Jute</name>
    <dbReference type="NCBI Taxonomy" id="210143"/>
    <lineage>
        <taxon>Eukaryota</taxon>
        <taxon>Viridiplantae</taxon>
        <taxon>Streptophyta</taxon>
        <taxon>Embryophyta</taxon>
        <taxon>Tracheophyta</taxon>
        <taxon>Spermatophyta</taxon>
        <taxon>Magnoliopsida</taxon>
        <taxon>eudicotyledons</taxon>
        <taxon>Gunneridae</taxon>
        <taxon>Pentapetalae</taxon>
        <taxon>rosids</taxon>
        <taxon>malvids</taxon>
        <taxon>Malvales</taxon>
        <taxon>Malvaceae</taxon>
        <taxon>Grewioideae</taxon>
        <taxon>Apeibeae</taxon>
        <taxon>Corchorus</taxon>
    </lineage>
</organism>
<protein>
    <submittedName>
        <fullName evidence="1">Uncharacterized protein</fullName>
    </submittedName>
</protein>
<gene>
    <name evidence="1" type="ORF">CCACVL1_30109</name>
</gene>
<comment type="caution">
    <text evidence="1">The sequence shown here is derived from an EMBL/GenBank/DDBJ whole genome shotgun (WGS) entry which is preliminary data.</text>
</comment>
<keyword evidence="2" id="KW-1185">Reference proteome</keyword>
<proteinExistence type="predicted"/>
<sequence>MACNGDYGDKTADEMKAIYVRLAAYSQQKVSMDKREMANEVGSQSNLTQQVANLTKQITLLVNRDNKPQAPETCAYCGLYGHSTRVYECRSFYHGL</sequence>
<dbReference type="OrthoDB" id="10480194at2759"/>
<dbReference type="Proteomes" id="UP000188268">
    <property type="component" value="Unassembled WGS sequence"/>
</dbReference>